<organism evidence="3 4">
    <name type="scientific">Rhodococcus gannanensis</name>
    <dbReference type="NCBI Taxonomy" id="1960308"/>
    <lineage>
        <taxon>Bacteria</taxon>
        <taxon>Bacillati</taxon>
        <taxon>Actinomycetota</taxon>
        <taxon>Actinomycetes</taxon>
        <taxon>Mycobacteriales</taxon>
        <taxon>Nocardiaceae</taxon>
        <taxon>Rhodococcus</taxon>
    </lineage>
</organism>
<protein>
    <submittedName>
        <fullName evidence="3">DUF6777 domain-containing protein</fullName>
    </submittedName>
</protein>
<feature type="region of interest" description="Disordered" evidence="1">
    <location>
        <begin position="1"/>
        <end position="24"/>
    </location>
</feature>
<feature type="region of interest" description="Disordered" evidence="1">
    <location>
        <begin position="193"/>
        <end position="213"/>
    </location>
</feature>
<dbReference type="Pfam" id="PF20568">
    <property type="entry name" value="DUF6777"/>
    <property type="match status" value="1"/>
</dbReference>
<feature type="compositionally biased region" description="Pro residues" evidence="1">
    <location>
        <begin position="336"/>
        <end position="346"/>
    </location>
</feature>
<accession>A0ABW4PA07</accession>
<sequence length="346" mass="35363">MAPDNGGRAANRARRRTGATGTHTVRPVGWAMAGCAALTVVACSQSTPDEGVELIATTSIGDQPWTDRLLPPQTPVTVPDGPPDTALPDSATPVVTGDRGGLYGGSLERPLCDTTRLADTLEGDPAKLNAWSGAQGVSDARGFIASLTPVLLRADIRVTSYGYEDGRALPHEAVLESGTIVLIDEYGEPKVRCAHGDPLDGPSNGESADPDAVPWPGFDVDRVMQVRPALGPMGAVTVVDLTTGTLTTVPVGSGALPGPATTSPSTTQDTTNAPVEAAPRRALADTPAAPAPPPPAPEPPPPAPEPPPPEPAPAPVQVPQPQPVAPPPEIRVEVPGLPPLVIPLPN</sequence>
<keyword evidence="4" id="KW-1185">Reference proteome</keyword>
<name>A0ABW4PA07_9NOCA</name>
<feature type="compositionally biased region" description="Low complexity" evidence="1">
    <location>
        <begin position="261"/>
        <end position="271"/>
    </location>
</feature>
<feature type="compositionally biased region" description="Pro residues" evidence="1">
    <location>
        <begin position="289"/>
        <end position="329"/>
    </location>
</feature>
<comment type="caution">
    <text evidence="3">The sequence shown here is derived from an EMBL/GenBank/DDBJ whole genome shotgun (WGS) entry which is preliminary data.</text>
</comment>
<dbReference type="Proteomes" id="UP001597286">
    <property type="component" value="Unassembled WGS sequence"/>
</dbReference>
<feature type="region of interest" description="Disordered" evidence="1">
    <location>
        <begin position="249"/>
        <end position="346"/>
    </location>
</feature>
<gene>
    <name evidence="3" type="ORF">ACFSJG_21645</name>
</gene>
<evidence type="ECO:0000256" key="1">
    <source>
        <dbReference type="SAM" id="MobiDB-lite"/>
    </source>
</evidence>
<proteinExistence type="predicted"/>
<dbReference type="RefSeq" id="WP_378487299.1">
    <property type="nucleotide sequence ID" value="NZ_JBHUFB010000020.1"/>
</dbReference>
<evidence type="ECO:0000259" key="2">
    <source>
        <dbReference type="Pfam" id="PF20568"/>
    </source>
</evidence>
<feature type="compositionally biased region" description="Low complexity" evidence="1">
    <location>
        <begin position="1"/>
        <end position="10"/>
    </location>
</feature>
<evidence type="ECO:0000313" key="4">
    <source>
        <dbReference type="Proteomes" id="UP001597286"/>
    </source>
</evidence>
<evidence type="ECO:0000313" key="3">
    <source>
        <dbReference type="EMBL" id="MFD1814831.1"/>
    </source>
</evidence>
<dbReference type="InterPro" id="IPR046704">
    <property type="entry name" value="DUF6777"/>
</dbReference>
<feature type="domain" description="DUF6777" evidence="2">
    <location>
        <begin position="95"/>
        <end position="252"/>
    </location>
</feature>
<dbReference type="EMBL" id="JBHUFB010000020">
    <property type="protein sequence ID" value="MFD1814831.1"/>
    <property type="molecule type" value="Genomic_DNA"/>
</dbReference>
<reference evidence="4" key="1">
    <citation type="journal article" date="2019" name="Int. J. Syst. Evol. Microbiol.">
        <title>The Global Catalogue of Microorganisms (GCM) 10K type strain sequencing project: providing services to taxonomists for standard genome sequencing and annotation.</title>
        <authorList>
            <consortium name="The Broad Institute Genomics Platform"/>
            <consortium name="The Broad Institute Genome Sequencing Center for Infectious Disease"/>
            <person name="Wu L."/>
            <person name="Ma J."/>
        </authorList>
    </citation>
    <scope>NUCLEOTIDE SEQUENCE [LARGE SCALE GENOMIC DNA]</scope>
    <source>
        <strain evidence="4">DT72</strain>
    </source>
</reference>